<organism evidence="1 2">
    <name type="scientific">Gordonia phage Ebert</name>
    <dbReference type="NCBI Taxonomy" id="2201426"/>
    <lineage>
        <taxon>Viruses</taxon>
        <taxon>Duplodnaviria</taxon>
        <taxon>Heunggongvirae</taxon>
        <taxon>Uroviricota</taxon>
        <taxon>Caudoviricetes</taxon>
        <taxon>Attisvirus</taxon>
        <taxon>Attisvirus ebert</taxon>
    </lineage>
</organism>
<name>A0A2Z4Q3Y5_9CAUD</name>
<evidence type="ECO:0000313" key="2">
    <source>
        <dbReference type="Proteomes" id="UP000250548"/>
    </source>
</evidence>
<accession>A0A2Z4Q3Y5</accession>
<sequence length="94" mass="10225">MSYRDCDPLHPGVVMQIGVDRFSNDPCQAFTSTTLTLISLPHRGQFSPAGSVQCRLVMGTTVGGWCDTPWSAARVGGRVRKLCQHCCTLSARLL</sequence>
<proteinExistence type="predicted"/>
<keyword evidence="2" id="KW-1185">Reference proteome</keyword>
<dbReference type="GeneID" id="77929736"/>
<dbReference type="RefSeq" id="YP_010653895.1">
    <property type="nucleotide sequence ID" value="NC_070804.1"/>
</dbReference>
<dbReference type="EMBL" id="MH271295">
    <property type="protein sequence ID" value="AWY04747.1"/>
    <property type="molecule type" value="Genomic_DNA"/>
</dbReference>
<evidence type="ECO:0000313" key="1">
    <source>
        <dbReference type="EMBL" id="AWY04747.1"/>
    </source>
</evidence>
<dbReference type="KEGG" id="vg:77929736"/>
<protein>
    <submittedName>
        <fullName evidence="1">Uncharacterized protein</fullName>
    </submittedName>
</protein>
<gene>
    <name evidence="1" type="primary">33.5</name>
    <name evidence="1" type="ORF">PBI_EBERT_34</name>
</gene>
<reference evidence="1 2" key="1">
    <citation type="submission" date="2018-04" db="EMBL/GenBank/DDBJ databases">
        <authorList>
            <person name="Harrington T."/>
            <person name="Washburn E."/>
            <person name="Bricker J."/>
            <person name="McKinney A."/>
            <person name="Betsko A.J."/>
            <person name="Garlena R.A."/>
            <person name="Russell D.A."/>
            <person name="Pope W.A."/>
            <person name="Jacobs-Sera D."/>
            <person name="Hatfull G.F."/>
        </authorList>
    </citation>
    <scope>NUCLEOTIDE SEQUENCE [LARGE SCALE GENOMIC DNA]</scope>
</reference>
<dbReference type="Proteomes" id="UP000250548">
    <property type="component" value="Segment"/>
</dbReference>